<dbReference type="Pfam" id="PF11213">
    <property type="entry name" value="DUF3006"/>
    <property type="match status" value="1"/>
</dbReference>
<evidence type="ECO:0000313" key="1">
    <source>
        <dbReference type="EMBL" id="AXL22265.1"/>
    </source>
</evidence>
<protein>
    <submittedName>
        <fullName evidence="1">DUF3006 domain-containing protein</fullName>
    </submittedName>
</protein>
<proteinExistence type="predicted"/>
<dbReference type="Gene3D" id="6.20.120.50">
    <property type="match status" value="1"/>
</dbReference>
<reference evidence="1 2" key="1">
    <citation type="submission" date="2018-05" db="EMBL/GenBank/DDBJ databases">
        <title>Complete genome sequence of Megasphaera sp. AJH120T, isolated from the ceca of a chicken.</title>
        <authorList>
            <person name="Maki J."/>
            <person name="Looft T."/>
        </authorList>
    </citation>
    <scope>NUCLEOTIDE SEQUENCE [LARGE SCALE GENOMIC DNA]</scope>
    <source>
        <strain evidence="1 2">AJH120</strain>
    </source>
</reference>
<gene>
    <name evidence="1" type="ORF">DKB62_12225</name>
</gene>
<organism evidence="1 2">
    <name type="scientific">Megasphaera stantonii</name>
    <dbReference type="NCBI Taxonomy" id="2144175"/>
    <lineage>
        <taxon>Bacteria</taxon>
        <taxon>Bacillati</taxon>
        <taxon>Bacillota</taxon>
        <taxon>Negativicutes</taxon>
        <taxon>Veillonellales</taxon>
        <taxon>Veillonellaceae</taxon>
        <taxon>Megasphaera</taxon>
    </lineage>
</organism>
<evidence type="ECO:0000313" key="2">
    <source>
        <dbReference type="Proteomes" id="UP000254337"/>
    </source>
</evidence>
<dbReference type="InterPro" id="IPR021377">
    <property type="entry name" value="DUF3006"/>
</dbReference>
<keyword evidence="2" id="KW-1185">Reference proteome</keyword>
<accession>A0A346B2C2</accession>
<dbReference type="Proteomes" id="UP000254337">
    <property type="component" value="Chromosome"/>
</dbReference>
<name>A0A346B2C2_9FIRM</name>
<dbReference type="RefSeq" id="WP_107196619.1">
    <property type="nucleotide sequence ID" value="NZ_CP029462.1"/>
</dbReference>
<dbReference type="KEGG" id="meg:DKB62_12225"/>
<sequence length="71" mass="7784">MKTLIGSVDRITGTTAYIMLNDDAHVLQIPAELLPDGAAEGMAYTITIERNGAEERRLRDDIAALRKALKD</sequence>
<dbReference type="AlphaFoldDB" id="A0A346B2C2"/>
<dbReference type="OrthoDB" id="1625501at2"/>
<dbReference type="EMBL" id="CP029462">
    <property type="protein sequence ID" value="AXL22265.1"/>
    <property type="molecule type" value="Genomic_DNA"/>
</dbReference>